<evidence type="ECO:0000313" key="3">
    <source>
        <dbReference type="Proteomes" id="UP001214576"/>
    </source>
</evidence>
<keyword evidence="3" id="KW-1185">Reference proteome</keyword>
<dbReference type="AlphaFoldDB" id="A0AAD4UEK2"/>
<feature type="region of interest" description="Disordered" evidence="1">
    <location>
        <begin position="227"/>
        <end position="248"/>
    </location>
</feature>
<dbReference type="EMBL" id="JAKZEL010000004">
    <property type="protein sequence ID" value="KAI4544611.1"/>
    <property type="molecule type" value="Genomic_DNA"/>
</dbReference>
<feature type="compositionally biased region" description="Polar residues" evidence="1">
    <location>
        <begin position="261"/>
        <end position="280"/>
    </location>
</feature>
<feature type="region of interest" description="Disordered" evidence="1">
    <location>
        <begin position="260"/>
        <end position="291"/>
    </location>
</feature>
<feature type="region of interest" description="Disordered" evidence="1">
    <location>
        <begin position="400"/>
        <end position="440"/>
    </location>
</feature>
<sequence length="440" mass="48180">MSPISSPLKPANMTKATVRETHVMSTMDRSFTDQSTLQEDEQLGLSFMDAHGQSPRGLSILLGTSTGPGDTEKAPLVICTVHWRSSKRLNKAKRNARSSATVVKEEMQGWSLSSSIFGETFQEQMVLLVQGPGRVRLSLELVLGGNPNLELVERVRGPDLRSPRISDSVLEDLPRYFVTDDTGLIDNGVYLGVLPLKTLCSIPTTPCKTEMMLIMTMTTKTMMKVDAAQKGGPDTDGEPGRNQSPTGIDLLIDSGEVKASSLPTHSSSHNHPQTPSQEQGQPEAPGPSAHPDIATQQVAFLLQRFRTQGRGPPLSTSQEVWDRRWHIYVVVQRGSEKRRLQKCADSSRSGELERQRIGTARKETAENMARSADLKSYWVSKAGNWPLTWFFNTAMGTQRKLQKPPCNGISKGEGTLSPDSDEPSSPVTARPASRSDRGGC</sequence>
<comment type="caution">
    <text evidence="2">The sequence shown here is derived from an EMBL/GenBank/DDBJ whole genome shotgun (WGS) entry which is preliminary data.</text>
</comment>
<evidence type="ECO:0000313" key="2">
    <source>
        <dbReference type="EMBL" id="KAI4544611.1"/>
    </source>
</evidence>
<reference evidence="2" key="1">
    <citation type="submission" date="2022-03" db="EMBL/GenBank/DDBJ databases">
        <title>Genomic analyses of argali, domestic sheep and their hybrids provide insights into chromosomal evolution, heterosis and genetic basis of agronomic traits.</title>
        <authorList>
            <person name="Li M."/>
        </authorList>
    </citation>
    <scope>NUCLEOTIDE SEQUENCE</scope>
    <source>
        <strain evidence="2">CAU-MHL-2022a</strain>
        <tissue evidence="2">Skin</tissue>
    </source>
</reference>
<organism evidence="2 3">
    <name type="scientific">Ovis ammon polii</name>
    <dbReference type="NCBI Taxonomy" id="230172"/>
    <lineage>
        <taxon>Eukaryota</taxon>
        <taxon>Metazoa</taxon>
        <taxon>Chordata</taxon>
        <taxon>Craniata</taxon>
        <taxon>Vertebrata</taxon>
        <taxon>Euteleostomi</taxon>
        <taxon>Mammalia</taxon>
        <taxon>Eutheria</taxon>
        <taxon>Laurasiatheria</taxon>
        <taxon>Artiodactyla</taxon>
        <taxon>Ruminantia</taxon>
        <taxon>Pecora</taxon>
        <taxon>Bovidae</taxon>
        <taxon>Caprinae</taxon>
        <taxon>Ovis</taxon>
    </lineage>
</organism>
<gene>
    <name evidence="2" type="ORF">MG293_004877</name>
</gene>
<accession>A0AAD4UEK2</accession>
<evidence type="ECO:0000256" key="1">
    <source>
        <dbReference type="SAM" id="MobiDB-lite"/>
    </source>
</evidence>
<dbReference type="Proteomes" id="UP001214576">
    <property type="component" value="Unassembled WGS sequence"/>
</dbReference>
<proteinExistence type="predicted"/>
<protein>
    <submittedName>
        <fullName evidence="2">Uncharacterized protein</fullName>
    </submittedName>
</protein>
<name>A0AAD4UEK2_OVIAM</name>